<feature type="compositionally biased region" description="Polar residues" evidence="1">
    <location>
        <begin position="1195"/>
        <end position="1209"/>
    </location>
</feature>
<feature type="compositionally biased region" description="Basic and acidic residues" evidence="1">
    <location>
        <begin position="236"/>
        <end position="260"/>
    </location>
</feature>
<feature type="compositionally biased region" description="Polar residues" evidence="1">
    <location>
        <begin position="940"/>
        <end position="953"/>
    </location>
</feature>
<feature type="compositionally biased region" description="Low complexity" evidence="1">
    <location>
        <begin position="511"/>
        <end position="523"/>
    </location>
</feature>
<feature type="compositionally biased region" description="Basic residues" evidence="1">
    <location>
        <begin position="374"/>
        <end position="401"/>
    </location>
</feature>
<evidence type="ECO:0000313" key="3">
    <source>
        <dbReference type="Proteomes" id="UP001056384"/>
    </source>
</evidence>
<dbReference type="AlphaFoldDB" id="A0A9Q9EJ73"/>
<evidence type="ECO:0000256" key="1">
    <source>
        <dbReference type="SAM" id="MobiDB-lite"/>
    </source>
</evidence>
<feature type="compositionally biased region" description="Low complexity" evidence="1">
    <location>
        <begin position="857"/>
        <end position="872"/>
    </location>
</feature>
<feature type="compositionally biased region" description="Basic residues" evidence="1">
    <location>
        <begin position="1210"/>
        <end position="1219"/>
    </location>
</feature>
<feature type="compositionally biased region" description="Polar residues" evidence="1">
    <location>
        <begin position="708"/>
        <end position="719"/>
    </location>
</feature>
<feature type="compositionally biased region" description="Basic and acidic residues" evidence="1">
    <location>
        <begin position="818"/>
        <end position="830"/>
    </location>
</feature>
<feature type="compositionally biased region" description="Basic and acidic residues" evidence="1">
    <location>
        <begin position="1144"/>
        <end position="1155"/>
    </location>
</feature>
<feature type="compositionally biased region" description="Low complexity" evidence="1">
    <location>
        <begin position="1003"/>
        <end position="1014"/>
    </location>
</feature>
<dbReference type="Proteomes" id="UP001056384">
    <property type="component" value="Chromosome 3"/>
</dbReference>
<dbReference type="OrthoDB" id="3899138at2759"/>
<feature type="compositionally biased region" description="Low complexity" evidence="1">
    <location>
        <begin position="1177"/>
        <end position="1189"/>
    </location>
</feature>
<feature type="region of interest" description="Disordered" evidence="1">
    <location>
        <begin position="773"/>
        <end position="1105"/>
    </location>
</feature>
<feature type="compositionally biased region" description="Polar residues" evidence="1">
    <location>
        <begin position="980"/>
        <end position="994"/>
    </location>
</feature>
<feature type="compositionally biased region" description="Polar residues" evidence="1">
    <location>
        <begin position="1087"/>
        <end position="1097"/>
    </location>
</feature>
<protein>
    <submittedName>
        <fullName evidence="2">Uncharacterized protein</fullName>
    </submittedName>
</protein>
<organism evidence="2 3">
    <name type="scientific">Septoria linicola</name>
    <dbReference type="NCBI Taxonomy" id="215465"/>
    <lineage>
        <taxon>Eukaryota</taxon>
        <taxon>Fungi</taxon>
        <taxon>Dikarya</taxon>
        <taxon>Ascomycota</taxon>
        <taxon>Pezizomycotina</taxon>
        <taxon>Dothideomycetes</taxon>
        <taxon>Dothideomycetidae</taxon>
        <taxon>Mycosphaerellales</taxon>
        <taxon>Mycosphaerellaceae</taxon>
        <taxon>Septoria</taxon>
    </lineage>
</organism>
<feature type="compositionally biased region" description="Acidic residues" evidence="1">
    <location>
        <begin position="664"/>
        <end position="675"/>
    </location>
</feature>
<feature type="region of interest" description="Disordered" evidence="1">
    <location>
        <begin position="1129"/>
        <end position="1219"/>
    </location>
</feature>
<feature type="region of interest" description="Disordered" evidence="1">
    <location>
        <begin position="497"/>
        <end position="534"/>
    </location>
</feature>
<sequence length="1219" mass="132826">MSAIKVMSFADDFANPLGLHPPSPTYARNSEGRVDSIINSYAMERSPTEKWIDESCVGSYIDDRCPTEWEHPLSPCTPQSAQSYDWPDPGLNLRPIDDLNITDESRIIPSNVAARFATRELNGLRSDSLTALPQSPVDDTASPLKRKKLDATLLRKLFRATIDEKRRVDEARRQTTQDVNAKVTAKAGAEARSRRAAEQSAANTLDDNEVLRGIRQSLDEQNQSTGSEQRLPVSETKSEDAKPRGSQDSQRARLSIDRPSSRASNIKSSFDKSRLARITGKSGEDAASDMPLRLPRFSSMSMPSKIRALSTTREEGQVKDSGKRSIDLTSARLNKPVARDARTKKRESGIVELQNFLRDTGPAQSDSPTLGKPKTGKLSKQRAKDKHKNKAAHYEQRRKKSAAAAAETLLSPVEPPVPHWPGTSQVSSVHALEIGLGVVTEEPVSMGSSLSKRMNDRARMQATVESASSRASSGMLLAESAGTSAVQYSRGASVDIPRTLSRPRLSRRATSRPSSSYRFPTMTEPEEPVTEKEPSINSIEQIEQAWALPAPLRTTSREVSASFHGMEEIGQAVTQPILPVKRKTSSRHPMPKLALKIPAPGDWEEVSYAQSVVFQTLTPVSASRVIIPKSAVAKSPSVPDFPPLPEGFAIKKDYSRCADREDLSDAEDTQDDADDVSTPADKPPMERKDSKTPSVEPSPVADSKWDQPPSQKSNSNWFRDYTSPTLHAFEFQAADANAAKSVPLKTPQAASEQIQGVVAGRVEAAHEQRSLKLAAAKQVMRAPRSPGPPSARAGSRATTSLGFREEDNDWTPVIGARDTSRPRQTSERPKTSTGRNSRSPSRSRSIFSDRRSSAVSGGTFEELGLGVTTGGEPKSDAWAAASARSTKVPIKGMSFRSGPSSRTTSRPASRAQSRAPSVRSPMSPQQEWGASNFMPDVPSAQASQTRTQVNGQGVESWPEYQSPDRTSKASAPDQTLRRPSLTSTHRSQKSQGASLLSVHSRKSSAASHHSSTTSYPRSVHAESERSYDNHSRLSQYSSLGKQLDGSSVPPLPDSPSPIQSDEPKKRPVTQATVFAGKGWISPHPLSRSPTDLASPPQSKIVLPSDAFPQGATMTYDEWKQIQEAGLRLRHNHSITESSRTHHGVYQEERFRHAAWEGRGPQNERPPMQSGSNESARSSTSNKVSTLSSLREADAQDSQQGVSFVTGSAKSSRHQRSNSA</sequence>
<evidence type="ECO:0000313" key="2">
    <source>
        <dbReference type="EMBL" id="USW51063.1"/>
    </source>
</evidence>
<feature type="compositionally biased region" description="Basic and acidic residues" evidence="1">
    <location>
        <begin position="1019"/>
        <end position="1031"/>
    </location>
</feature>
<gene>
    <name evidence="2" type="ORF">Slin15195_G043820</name>
</gene>
<feature type="region of interest" description="Disordered" evidence="1">
    <location>
        <begin position="659"/>
        <end position="719"/>
    </location>
</feature>
<feature type="compositionally biased region" description="Polar residues" evidence="1">
    <location>
        <begin position="219"/>
        <end position="228"/>
    </location>
</feature>
<feature type="region of interest" description="Disordered" evidence="1">
    <location>
        <begin position="169"/>
        <end position="405"/>
    </location>
</feature>
<feature type="compositionally biased region" description="Basic and acidic residues" evidence="1">
    <location>
        <begin position="312"/>
        <end position="326"/>
    </location>
</feature>
<reference evidence="2" key="1">
    <citation type="submission" date="2022-06" db="EMBL/GenBank/DDBJ databases">
        <title>Complete genome sequences of two strains of the flax pathogen Septoria linicola.</title>
        <authorList>
            <person name="Lapalu N."/>
            <person name="Simon A."/>
            <person name="Demenou B."/>
            <person name="Paumier D."/>
            <person name="Guillot M.-P."/>
            <person name="Gout L."/>
            <person name="Valade R."/>
        </authorList>
    </citation>
    <scope>NUCLEOTIDE SEQUENCE</scope>
    <source>
        <strain evidence="2">SE15195</strain>
    </source>
</reference>
<dbReference type="EMBL" id="CP099420">
    <property type="protein sequence ID" value="USW51063.1"/>
    <property type="molecule type" value="Genomic_DNA"/>
</dbReference>
<name>A0A9Q9EJ73_9PEZI</name>
<keyword evidence="3" id="KW-1185">Reference proteome</keyword>
<proteinExistence type="predicted"/>
<feature type="compositionally biased region" description="Basic and acidic residues" evidence="1">
    <location>
        <begin position="337"/>
        <end position="349"/>
    </location>
</feature>
<feature type="compositionally biased region" description="Low complexity" evidence="1">
    <location>
        <begin position="832"/>
        <end position="846"/>
    </location>
</feature>
<feature type="compositionally biased region" description="Low complexity" evidence="1">
    <location>
        <begin position="894"/>
        <end position="921"/>
    </location>
</feature>
<accession>A0A9Q9EJ73</accession>